<evidence type="ECO:0000313" key="1">
    <source>
        <dbReference type="EMBL" id="MDJ1495279.1"/>
    </source>
</evidence>
<dbReference type="RefSeq" id="WP_313999162.1">
    <property type="nucleotide sequence ID" value="NZ_JASJOR010000002.1"/>
</dbReference>
<organism evidence="1 2">
    <name type="scientific">Xanthocytophaga flava</name>
    <dbReference type="NCBI Taxonomy" id="3048013"/>
    <lineage>
        <taxon>Bacteria</taxon>
        <taxon>Pseudomonadati</taxon>
        <taxon>Bacteroidota</taxon>
        <taxon>Cytophagia</taxon>
        <taxon>Cytophagales</taxon>
        <taxon>Rhodocytophagaceae</taxon>
        <taxon>Xanthocytophaga</taxon>
    </lineage>
</organism>
<name>A0ABT7CRK6_9BACT</name>
<evidence type="ECO:0000313" key="2">
    <source>
        <dbReference type="Proteomes" id="UP001228581"/>
    </source>
</evidence>
<gene>
    <name evidence="1" type="ORF">QNI19_20230</name>
</gene>
<protein>
    <recommendedName>
        <fullName evidence="3">DUF4595 domain-containing protein</fullName>
    </recommendedName>
</protein>
<keyword evidence="2" id="KW-1185">Reference proteome</keyword>
<reference evidence="1 2" key="1">
    <citation type="submission" date="2023-05" db="EMBL/GenBank/DDBJ databases">
        <authorList>
            <person name="Zhang X."/>
        </authorList>
    </citation>
    <scope>NUCLEOTIDE SEQUENCE [LARGE SCALE GENOMIC DNA]</scope>
    <source>
        <strain evidence="1 2">DM2B3-1</strain>
    </source>
</reference>
<sequence>MKKTIKSILCLSAGVLLLMTSCKDDKDPSPEAKTLIKSITNIGEYYSTYASFEYDDNGKLLSLKDSSSEDGVRFVKMVYDSEGKITSLQDKSGKEIALVEYSNGKVTKITEFFIEETWVTTYETNADGYITKKTDSEDYTRFERDSKNNITKAYFKRNSDEAERLDNEYTGFDGKNGALSGLKQIDEIICHYMWDTMIARAFVSQNATTINDYYRDAIYQFTYKYNADGYPTEATYVHTENDQALKSNATAKPSLTFEYIKK</sequence>
<proteinExistence type="predicted"/>
<dbReference type="EMBL" id="JASJOT010000014">
    <property type="protein sequence ID" value="MDJ1495279.1"/>
    <property type="molecule type" value="Genomic_DNA"/>
</dbReference>
<dbReference type="Proteomes" id="UP001228581">
    <property type="component" value="Unassembled WGS sequence"/>
</dbReference>
<evidence type="ECO:0008006" key="3">
    <source>
        <dbReference type="Google" id="ProtNLM"/>
    </source>
</evidence>
<comment type="caution">
    <text evidence="1">The sequence shown here is derived from an EMBL/GenBank/DDBJ whole genome shotgun (WGS) entry which is preliminary data.</text>
</comment>
<dbReference type="PROSITE" id="PS51257">
    <property type="entry name" value="PROKAR_LIPOPROTEIN"/>
    <property type="match status" value="1"/>
</dbReference>
<accession>A0ABT7CRK6</accession>